<dbReference type="AlphaFoldDB" id="K9E7N7"/>
<evidence type="ECO:0000313" key="3">
    <source>
        <dbReference type="Proteomes" id="UP000009875"/>
    </source>
</evidence>
<protein>
    <submittedName>
        <fullName evidence="2">Universal bacterial protein YeaZ</fullName>
    </submittedName>
</protein>
<dbReference type="PANTHER" id="PTHR11735">
    <property type="entry name" value="TRNA N6-ADENOSINE THREONYLCARBAMOYLTRANSFERASE"/>
    <property type="match status" value="1"/>
</dbReference>
<dbReference type="Proteomes" id="UP000009875">
    <property type="component" value="Unassembled WGS sequence"/>
</dbReference>
<dbReference type="GO" id="GO:0002949">
    <property type="term" value="P:tRNA threonylcarbamoyladenosine modification"/>
    <property type="evidence" value="ECO:0007669"/>
    <property type="project" value="InterPro"/>
</dbReference>
<feature type="domain" description="Gcp-like" evidence="1">
    <location>
        <begin position="46"/>
        <end position="240"/>
    </location>
</feature>
<gene>
    <name evidence="2" type="ORF">HMPREF9698_01385</name>
</gene>
<accession>K9E7N7</accession>
<proteinExistence type="predicted"/>
<dbReference type="STRING" id="883081.HMPREF9698_01385"/>
<dbReference type="PANTHER" id="PTHR11735:SF11">
    <property type="entry name" value="TRNA THREONYLCARBAMOYLADENOSINE BIOSYNTHESIS PROTEIN TSAB"/>
    <property type="match status" value="1"/>
</dbReference>
<dbReference type="OrthoDB" id="9784166at2"/>
<dbReference type="InterPro" id="IPR000905">
    <property type="entry name" value="Gcp-like_dom"/>
</dbReference>
<dbReference type="PATRIC" id="fig|883081.3.peg.1220"/>
<dbReference type="CDD" id="cd24032">
    <property type="entry name" value="ASKHA_NBD_TsaB"/>
    <property type="match status" value="1"/>
</dbReference>
<dbReference type="InterPro" id="IPR043129">
    <property type="entry name" value="ATPase_NBD"/>
</dbReference>
<dbReference type="EMBL" id="AGXA01000022">
    <property type="protein sequence ID" value="EKU93224.1"/>
    <property type="molecule type" value="Genomic_DNA"/>
</dbReference>
<dbReference type="GO" id="GO:0005829">
    <property type="term" value="C:cytosol"/>
    <property type="evidence" value="ECO:0007669"/>
    <property type="project" value="TreeGrafter"/>
</dbReference>
<reference evidence="2 3" key="1">
    <citation type="submission" date="2012-09" db="EMBL/GenBank/DDBJ databases">
        <title>The Genome Sequence of Alloiococcus otitis ATCC 51267.</title>
        <authorList>
            <consortium name="The Broad Institute Genome Sequencing Platform"/>
            <person name="Earl A."/>
            <person name="Ward D."/>
            <person name="Feldgarden M."/>
            <person name="Gevers D."/>
            <person name="Huys G."/>
            <person name="Walker B."/>
            <person name="Young S.K."/>
            <person name="Zeng Q."/>
            <person name="Gargeya S."/>
            <person name="Fitzgerald M."/>
            <person name="Haas B."/>
            <person name="Abouelleil A."/>
            <person name="Alvarado L."/>
            <person name="Arachchi H.M."/>
            <person name="Berlin A.M."/>
            <person name="Chapman S.B."/>
            <person name="Goldberg J."/>
            <person name="Griggs A."/>
            <person name="Gujja S."/>
            <person name="Hansen M."/>
            <person name="Howarth C."/>
            <person name="Imamovic A."/>
            <person name="Larimer J."/>
            <person name="McCowen C."/>
            <person name="Montmayeur A."/>
            <person name="Murphy C."/>
            <person name="Neiman D."/>
            <person name="Pearson M."/>
            <person name="Priest M."/>
            <person name="Roberts A."/>
            <person name="Saif S."/>
            <person name="Shea T."/>
            <person name="Sisk P."/>
            <person name="Sykes S."/>
            <person name="Wortman J."/>
            <person name="Nusbaum C."/>
            <person name="Birren B."/>
        </authorList>
    </citation>
    <scope>NUCLEOTIDE SEQUENCE [LARGE SCALE GENOMIC DNA]</scope>
    <source>
        <strain evidence="2 3">ATCC 51267</strain>
    </source>
</reference>
<keyword evidence="3" id="KW-1185">Reference proteome</keyword>
<sequence length="257" mass="28809">MKKSSQNKKDEGVIMKVMAVDTSNKAMAMALAEDDKLLAVKKINIKRNHSIQVMPSIANLLEETGWQAKDLDRIAVAKGPGSYTGLRIAGTLAKTLAWALGIDLVAYSSLEVLALNLAPIRQVYICPLFDARRENIYTGLYRFDSAGQLENVIKDQHLASQDWAERLSDLDESVYFVGEDVLTFAPLFKEKLGTHFIYQREVSQLPNVEAMALQAHCQPLQDVHHFIPEYLKLAEAEENWLKDNPDADGSTYVEKLD</sequence>
<dbReference type="HOGENOM" id="CLU_064886_0_1_9"/>
<evidence type="ECO:0000259" key="1">
    <source>
        <dbReference type="Pfam" id="PF00814"/>
    </source>
</evidence>
<name>K9E7N7_9LACT</name>
<dbReference type="SUPFAM" id="SSF53067">
    <property type="entry name" value="Actin-like ATPase domain"/>
    <property type="match status" value="2"/>
</dbReference>
<comment type="caution">
    <text evidence="2">The sequence shown here is derived from an EMBL/GenBank/DDBJ whole genome shotgun (WGS) entry which is preliminary data.</text>
</comment>
<dbReference type="eggNOG" id="COG1214">
    <property type="taxonomic scope" value="Bacteria"/>
</dbReference>
<dbReference type="Pfam" id="PF00814">
    <property type="entry name" value="TsaD"/>
    <property type="match status" value="1"/>
</dbReference>
<evidence type="ECO:0000313" key="2">
    <source>
        <dbReference type="EMBL" id="EKU93224.1"/>
    </source>
</evidence>
<dbReference type="NCBIfam" id="TIGR03725">
    <property type="entry name" value="T6A_YeaZ"/>
    <property type="match status" value="1"/>
</dbReference>
<organism evidence="2 3">
    <name type="scientific">Alloiococcus otitis ATCC 51267</name>
    <dbReference type="NCBI Taxonomy" id="883081"/>
    <lineage>
        <taxon>Bacteria</taxon>
        <taxon>Bacillati</taxon>
        <taxon>Bacillota</taxon>
        <taxon>Bacilli</taxon>
        <taxon>Lactobacillales</taxon>
        <taxon>Carnobacteriaceae</taxon>
        <taxon>Alloiococcus</taxon>
    </lineage>
</organism>
<dbReference type="Gene3D" id="3.30.420.40">
    <property type="match status" value="2"/>
</dbReference>
<dbReference type="InterPro" id="IPR022496">
    <property type="entry name" value="T6A_TsaB"/>
</dbReference>